<gene>
    <name evidence="1" type="ORF">F4821DRAFT_275615</name>
</gene>
<dbReference type="Proteomes" id="UP001497680">
    <property type="component" value="Unassembled WGS sequence"/>
</dbReference>
<evidence type="ECO:0000313" key="2">
    <source>
        <dbReference type="Proteomes" id="UP001497680"/>
    </source>
</evidence>
<dbReference type="EMBL" id="MU394419">
    <property type="protein sequence ID" value="KAI6080854.1"/>
    <property type="molecule type" value="Genomic_DNA"/>
</dbReference>
<accession>A0ACC0CKC4</accession>
<name>A0ACC0CKC4_9PEZI</name>
<protein>
    <submittedName>
        <fullName evidence="1">Uncharacterized protein</fullName>
    </submittedName>
</protein>
<keyword evidence="2" id="KW-1185">Reference proteome</keyword>
<proteinExistence type="predicted"/>
<evidence type="ECO:0000313" key="1">
    <source>
        <dbReference type="EMBL" id="KAI6080854.1"/>
    </source>
</evidence>
<organism evidence="1 2">
    <name type="scientific">Hypoxylon rubiginosum</name>
    <dbReference type="NCBI Taxonomy" id="110542"/>
    <lineage>
        <taxon>Eukaryota</taxon>
        <taxon>Fungi</taxon>
        <taxon>Dikarya</taxon>
        <taxon>Ascomycota</taxon>
        <taxon>Pezizomycotina</taxon>
        <taxon>Sordariomycetes</taxon>
        <taxon>Xylariomycetidae</taxon>
        <taxon>Xylariales</taxon>
        <taxon>Hypoxylaceae</taxon>
        <taxon>Hypoxylon</taxon>
    </lineage>
</organism>
<comment type="caution">
    <text evidence="1">The sequence shown here is derived from an EMBL/GenBank/DDBJ whole genome shotgun (WGS) entry which is preliminary data.</text>
</comment>
<reference evidence="1 2" key="1">
    <citation type="journal article" date="2022" name="New Phytol.">
        <title>Ecological generalism drives hyperdiversity of secondary metabolite gene clusters in xylarialean endophytes.</title>
        <authorList>
            <person name="Franco M.E.E."/>
            <person name="Wisecaver J.H."/>
            <person name="Arnold A.E."/>
            <person name="Ju Y.M."/>
            <person name="Slot J.C."/>
            <person name="Ahrendt S."/>
            <person name="Moore L.P."/>
            <person name="Eastman K.E."/>
            <person name="Scott K."/>
            <person name="Konkel Z."/>
            <person name="Mondo S.J."/>
            <person name="Kuo A."/>
            <person name="Hayes R.D."/>
            <person name="Haridas S."/>
            <person name="Andreopoulos B."/>
            <person name="Riley R."/>
            <person name="LaButti K."/>
            <person name="Pangilinan J."/>
            <person name="Lipzen A."/>
            <person name="Amirebrahimi M."/>
            <person name="Yan J."/>
            <person name="Adam C."/>
            <person name="Keymanesh K."/>
            <person name="Ng V."/>
            <person name="Louie K."/>
            <person name="Northen T."/>
            <person name="Drula E."/>
            <person name="Henrissat B."/>
            <person name="Hsieh H.M."/>
            <person name="Youens-Clark K."/>
            <person name="Lutzoni F."/>
            <person name="Miadlikowska J."/>
            <person name="Eastwood D.C."/>
            <person name="Hamelin R.C."/>
            <person name="Grigoriev I.V."/>
            <person name="U'Ren J.M."/>
        </authorList>
    </citation>
    <scope>NUCLEOTIDE SEQUENCE [LARGE SCALE GENOMIC DNA]</scope>
    <source>
        <strain evidence="1 2">ER1909</strain>
    </source>
</reference>
<sequence>MAGDETAEVFSDPSNLPAWYHRIRRQFPLGGEERYYGPCLESHHFDEDISELDEGEEEHFECHCEAQDDPDYGCECGPESDGESYNGPDADDYYYLKEMREDRKEEIRDSLKQKQKLVEAHEHRVDEVRAARKALKKELKKVEKGSPINFFTQSGWSSLGEFVGPGQMEDAGYCRTKQYELYSADFMEQCWEDDYYNYWKRVDFEEYGRPENDGKTPSAQGKAGKTVHCRIYASPSHEPALKPFRAPDHLSLKTHKIKAKSGEYKITIQFVGKDYLKMKVPRHVIKSNGFPHVSDSAPEVFEFVGILYNYEKRKMEMEEMGRGPTYDPPYKNLQLLFQ</sequence>